<keyword evidence="5" id="KW-0106">Calcium</keyword>
<feature type="transmembrane region" description="Helical" evidence="11">
    <location>
        <begin position="661"/>
        <end position="679"/>
    </location>
</feature>
<dbReference type="PANTHER" id="PTHR13018">
    <property type="entry name" value="PROBABLE MEMBRANE PROTEIN DUF221-RELATED"/>
    <property type="match status" value="1"/>
</dbReference>
<feature type="domain" description="CSC1/OSCA1-like 7TM region" evidence="12">
    <location>
        <begin position="412"/>
        <end position="676"/>
    </location>
</feature>
<feature type="compositionally biased region" description="Polar residues" evidence="10">
    <location>
        <begin position="779"/>
        <end position="790"/>
    </location>
</feature>
<evidence type="ECO:0000256" key="2">
    <source>
        <dbReference type="ARBA" id="ARBA00007779"/>
    </source>
</evidence>
<feature type="transmembrane region" description="Helical" evidence="11">
    <location>
        <begin position="457"/>
        <end position="484"/>
    </location>
</feature>
<keyword evidence="4 11" id="KW-0812">Transmembrane</keyword>
<evidence type="ECO:0000256" key="7">
    <source>
        <dbReference type="ARBA" id="ARBA00023065"/>
    </source>
</evidence>
<dbReference type="GO" id="GO:0005886">
    <property type="term" value="C:plasma membrane"/>
    <property type="evidence" value="ECO:0007669"/>
    <property type="project" value="TreeGrafter"/>
</dbReference>
<evidence type="ECO:0000259" key="14">
    <source>
        <dbReference type="Pfam" id="PF14703"/>
    </source>
</evidence>
<evidence type="ECO:0000256" key="5">
    <source>
        <dbReference type="ARBA" id="ARBA00022837"/>
    </source>
</evidence>
<keyword evidence="8 11" id="KW-0472">Membrane</keyword>
<feature type="transmembrane region" description="Helical" evidence="11">
    <location>
        <begin position="100"/>
        <end position="122"/>
    </location>
</feature>
<protein>
    <submittedName>
        <fullName evidence="15">Putative membrane protein C2G11.09</fullName>
    </submittedName>
</protein>
<dbReference type="EMBL" id="RXIC02000026">
    <property type="protein sequence ID" value="KAB1203197.1"/>
    <property type="molecule type" value="Genomic_DNA"/>
</dbReference>
<evidence type="ECO:0000259" key="12">
    <source>
        <dbReference type="Pfam" id="PF02714"/>
    </source>
</evidence>
<keyword evidence="3" id="KW-0813">Transport</keyword>
<evidence type="ECO:0000256" key="6">
    <source>
        <dbReference type="ARBA" id="ARBA00022989"/>
    </source>
</evidence>
<dbReference type="InterPro" id="IPR003864">
    <property type="entry name" value="CSC1/OSCA1-like_7TM"/>
</dbReference>
<feature type="transmembrane region" description="Helical" evidence="11">
    <location>
        <begin position="7"/>
        <end position="28"/>
    </location>
</feature>
<reference evidence="15 16" key="1">
    <citation type="journal article" date="2019" name="Plant Biotechnol. J.">
        <title>The red bayberry genome and genetic basis of sex determination.</title>
        <authorList>
            <person name="Jia H.M."/>
            <person name="Jia H.J."/>
            <person name="Cai Q.L."/>
            <person name="Wang Y."/>
            <person name="Zhao H.B."/>
            <person name="Yang W.F."/>
            <person name="Wang G.Y."/>
            <person name="Li Y.H."/>
            <person name="Zhan D.L."/>
            <person name="Shen Y.T."/>
            <person name="Niu Q.F."/>
            <person name="Chang L."/>
            <person name="Qiu J."/>
            <person name="Zhao L."/>
            <person name="Xie H.B."/>
            <person name="Fu W.Y."/>
            <person name="Jin J."/>
            <person name="Li X.W."/>
            <person name="Jiao Y."/>
            <person name="Zhou C.C."/>
            <person name="Tu T."/>
            <person name="Chai C.Y."/>
            <person name="Gao J.L."/>
            <person name="Fan L.J."/>
            <person name="van de Weg E."/>
            <person name="Wang J.Y."/>
            <person name="Gao Z.S."/>
        </authorList>
    </citation>
    <scope>NUCLEOTIDE SEQUENCE [LARGE SCALE GENOMIC DNA]</scope>
    <source>
        <tissue evidence="15">Leaves</tissue>
    </source>
</reference>
<evidence type="ECO:0000313" key="15">
    <source>
        <dbReference type="EMBL" id="KAB1203197.1"/>
    </source>
</evidence>
<dbReference type="AlphaFoldDB" id="A0A6A1UTZ8"/>
<dbReference type="Proteomes" id="UP000516437">
    <property type="component" value="Chromosome 8"/>
</dbReference>
<dbReference type="GO" id="GO:0005227">
    <property type="term" value="F:calcium-activated cation channel activity"/>
    <property type="evidence" value="ECO:0007669"/>
    <property type="project" value="InterPro"/>
</dbReference>
<organism evidence="15 16">
    <name type="scientific">Morella rubra</name>
    <name type="common">Chinese bayberry</name>
    <dbReference type="NCBI Taxonomy" id="262757"/>
    <lineage>
        <taxon>Eukaryota</taxon>
        <taxon>Viridiplantae</taxon>
        <taxon>Streptophyta</taxon>
        <taxon>Embryophyta</taxon>
        <taxon>Tracheophyta</taxon>
        <taxon>Spermatophyta</taxon>
        <taxon>Magnoliopsida</taxon>
        <taxon>eudicotyledons</taxon>
        <taxon>Gunneridae</taxon>
        <taxon>Pentapetalae</taxon>
        <taxon>rosids</taxon>
        <taxon>fabids</taxon>
        <taxon>Fagales</taxon>
        <taxon>Myricaceae</taxon>
        <taxon>Morella</taxon>
    </lineage>
</organism>
<evidence type="ECO:0000256" key="8">
    <source>
        <dbReference type="ARBA" id="ARBA00023136"/>
    </source>
</evidence>
<evidence type="ECO:0000256" key="9">
    <source>
        <dbReference type="ARBA" id="ARBA00023303"/>
    </source>
</evidence>
<evidence type="ECO:0000256" key="1">
    <source>
        <dbReference type="ARBA" id="ARBA00004141"/>
    </source>
</evidence>
<proteinExistence type="inferred from homology"/>
<dbReference type="InterPro" id="IPR027815">
    <property type="entry name" value="CSC1/OSCA1-like_cyt"/>
</dbReference>
<comment type="caution">
    <text evidence="15">The sequence shown here is derived from an EMBL/GenBank/DDBJ whole genome shotgun (WGS) entry which is preliminary data.</text>
</comment>
<feature type="domain" description="CSC1/OSCA1-like cytosolic" evidence="14">
    <location>
        <begin position="190"/>
        <end position="296"/>
    </location>
</feature>
<keyword evidence="7" id="KW-0406">Ion transport</keyword>
<dbReference type="Pfam" id="PF14703">
    <property type="entry name" value="PHM7_cyt"/>
    <property type="match status" value="2"/>
</dbReference>
<comment type="similarity">
    <text evidence="2">Belongs to the CSC1 (TC 1.A.17) family.</text>
</comment>
<dbReference type="PANTHER" id="PTHR13018:SF96">
    <property type="entry name" value="OS05G0393800 PROTEIN"/>
    <property type="match status" value="1"/>
</dbReference>
<name>A0A6A1UTZ8_9ROSI</name>
<keyword evidence="9" id="KW-0407">Ion channel</keyword>
<feature type="transmembrane region" description="Helical" evidence="11">
    <location>
        <begin position="414"/>
        <end position="437"/>
    </location>
</feature>
<accession>A0A6A1UTZ8</accession>
<feature type="domain" description="CSC1/OSCA1-like N-terminal transmembrane" evidence="13">
    <location>
        <begin position="7"/>
        <end position="159"/>
    </location>
</feature>
<evidence type="ECO:0000259" key="13">
    <source>
        <dbReference type="Pfam" id="PF13967"/>
    </source>
</evidence>
<dbReference type="InterPro" id="IPR032880">
    <property type="entry name" value="CSC1/OSCA1-like_N"/>
</dbReference>
<dbReference type="OrthoDB" id="1689567at2759"/>
<evidence type="ECO:0000256" key="10">
    <source>
        <dbReference type="SAM" id="MobiDB-lite"/>
    </source>
</evidence>
<feature type="region of interest" description="Disordered" evidence="10">
    <location>
        <begin position="768"/>
        <end position="790"/>
    </location>
</feature>
<evidence type="ECO:0000256" key="4">
    <source>
        <dbReference type="ARBA" id="ARBA00022692"/>
    </source>
</evidence>
<evidence type="ECO:0000256" key="11">
    <source>
        <dbReference type="SAM" id="Phobius"/>
    </source>
</evidence>
<keyword evidence="6 11" id="KW-1133">Transmembrane helix</keyword>
<dbReference type="Pfam" id="PF02714">
    <property type="entry name" value="RSN1_7TM"/>
    <property type="match status" value="1"/>
</dbReference>
<dbReference type="Pfam" id="PF13967">
    <property type="entry name" value="RSN1_TM"/>
    <property type="match status" value="1"/>
</dbReference>
<evidence type="ECO:0000313" key="16">
    <source>
        <dbReference type="Proteomes" id="UP000516437"/>
    </source>
</evidence>
<keyword evidence="16" id="KW-1185">Reference proteome</keyword>
<evidence type="ECO:0000256" key="3">
    <source>
        <dbReference type="ARBA" id="ARBA00022448"/>
    </source>
</evidence>
<dbReference type="InterPro" id="IPR045122">
    <property type="entry name" value="Csc1-like"/>
</dbReference>
<feature type="transmembrane region" description="Helical" evidence="11">
    <location>
        <begin position="685"/>
        <end position="703"/>
    </location>
</feature>
<sequence>MATLQDIMVSAAINGLSACAFLVAFAILRLQPINDRVYFPKWYQKGIRGSPIRTGTVSKFINLNFRTYAKFLNWMPAALRMPEHELIDHAGLDSAVYIRIYLLGLKVFIPITILALVVLVPVNWTGKTLDLKNFKNLTFSNIDRLSVSNIPSGSNSQIWTCWHILSSKPSQIIAIMRLEFLASQNRRPDQFTVLVRNVPPDLDESVSEHIEHFFCVNHPDHYLTHQVVYNAVKLGKLVAKKKSLKNWLVYYENKYERNPIKKPTTRTGLWGLWGTRVDAIDYYTAEIGKLSEEWNSVTSSGCIIPLMNMSIAEQPFYDWVLCTNIVSYCNRKERTGGIEVVEDEERERVISDPKAIVPAAFVSFKTRWGAAVCAQTEQTSNPTIWLTEWAPEPRDVYWDNLAIPYVKLTLRRSLVALGLFLLIFFYMIPIAFVQSLANIEGIGKVLPFMKKLMKKGVVQSFIQGFLPGITLKIFLLLLPTILMTMSKVEGLRSLSSLERSSAGKYHLFILVNVFLGSIITGTALQQLKQFTEAPTGDFPKTIGISVPMKATFFITYIMVDGWAGIAVEILRVAPFVTFHLKNTFLVKTDRDREQAMDPGGVCFAIYEPRIQLYFLLGLVYSVVTPILLPFIVTFFAFAYLVFRHQKYESGASFWPDVHQRIIIGLIIAQILHMGLLSATGADKLTSPWLIAQPILTIWFYIFCKGRFESAFVKFPLQDAMVRDTVERATEPSLNLKAYLHDAYVHPVFKGGELDRPAAIDDEENNLLVPTKRSSHHGSIRSSDCGSENTK</sequence>
<comment type="subcellular location">
    <subcellularLocation>
        <location evidence="1">Membrane</location>
        <topology evidence="1">Multi-pass membrane protein</topology>
    </subcellularLocation>
</comment>
<feature type="domain" description="CSC1/OSCA1-like cytosolic" evidence="14">
    <location>
        <begin position="343"/>
        <end position="400"/>
    </location>
</feature>
<gene>
    <name evidence="15" type="ORF">CJ030_MR8G001889</name>
</gene>
<feature type="transmembrane region" description="Helical" evidence="11">
    <location>
        <begin position="613"/>
        <end position="640"/>
    </location>
</feature>